<dbReference type="PROSITE" id="PS51354">
    <property type="entry name" value="GLUTAREDOXIN_2"/>
    <property type="match status" value="1"/>
</dbReference>
<dbReference type="InterPro" id="IPR036388">
    <property type="entry name" value="WH-like_DNA-bd_sf"/>
</dbReference>
<accession>A0ABM1E641</accession>
<dbReference type="PANTHER" id="PTHR34386:SF1">
    <property type="entry name" value="GLUTAREDOXIN-LIKE PROTEIN NRDH"/>
    <property type="match status" value="1"/>
</dbReference>
<reference evidence="3" key="1">
    <citation type="submission" date="2025-08" db="UniProtKB">
        <authorList>
            <consortium name="RefSeq"/>
        </authorList>
    </citation>
    <scope>IDENTIFICATION</scope>
</reference>
<dbReference type="Pfam" id="PF04784">
    <property type="entry name" value="DUF547"/>
    <property type="match status" value="1"/>
</dbReference>
<dbReference type="InterPro" id="IPR036390">
    <property type="entry name" value="WH_DNA-bd_sf"/>
</dbReference>
<protein>
    <submittedName>
        <fullName evidence="3">Uncharacterized protein LOC106809184</fullName>
    </submittedName>
</protein>
<dbReference type="Proteomes" id="UP000695022">
    <property type="component" value="Unplaced"/>
</dbReference>
<dbReference type="InterPro" id="IPR006869">
    <property type="entry name" value="DUF547"/>
</dbReference>
<evidence type="ECO:0000313" key="3">
    <source>
        <dbReference type="RefSeq" id="XP_014667662.1"/>
    </source>
</evidence>
<dbReference type="Gene3D" id="3.40.30.10">
    <property type="entry name" value="Glutaredoxin"/>
    <property type="match status" value="1"/>
</dbReference>
<dbReference type="InterPro" id="IPR036249">
    <property type="entry name" value="Thioredoxin-like_sf"/>
</dbReference>
<proteinExistence type="predicted"/>
<name>A0ABM1E641_PRICU</name>
<keyword evidence="2" id="KW-1185">Reference proteome</keyword>
<dbReference type="InterPro" id="IPR002109">
    <property type="entry name" value="Glutaredoxin"/>
</dbReference>
<dbReference type="PROSITE" id="PS50186">
    <property type="entry name" value="DEP"/>
    <property type="match status" value="1"/>
</dbReference>
<dbReference type="SUPFAM" id="SSF52833">
    <property type="entry name" value="Thioredoxin-like"/>
    <property type="match status" value="1"/>
</dbReference>
<sequence>MKDIELRGRVVIYTIQGCSSCYRAKRTLARFGLPFVEVDLNLHAELMNDLLTWTSRNSVPLIFFNDLFIGGVRDLEKQVKDEWKFQELIAYVRDNLPGPNAPQLPSSTVEKRAGLEDFVCEPDQYAALVADLRSSGIISDHRKGLSMYKHSFTGKNFIDWVVKTREVDRVTAIEMGESLIQQHFAHNVKRASKFTDDASVFRLLDDEQSGALNAGTMSECLPLPASALGESLRHQVLSIYGSHLSAEGKAVDYNGIAESEEFASYVNLTRELQRVDVSSLSREEKLAFFINVYNALVIHANITVGPPHNLWQRYRFFSTISYIIGGASYSLQDIENGILRANRKGVGQLFRPFGKSDPRLKVALQSPEPLIHFALVCGAKSCPPIKTYSAKNINEELQISAKSFLESDDGCTLDVSGHELALSQIFKWYREDFGSTNEEVAQWVYSHMEENEKKVKLGDMLKDKNVKVTFMPYDWSMNSQ</sequence>
<dbReference type="Pfam" id="PF00462">
    <property type="entry name" value="Glutaredoxin"/>
    <property type="match status" value="1"/>
</dbReference>
<dbReference type="PANTHER" id="PTHR34386">
    <property type="entry name" value="GLUTAREDOXIN"/>
    <property type="match status" value="1"/>
</dbReference>
<dbReference type="InterPro" id="IPR000591">
    <property type="entry name" value="DEP_dom"/>
</dbReference>
<dbReference type="RefSeq" id="XP_014667662.1">
    <property type="nucleotide sequence ID" value="XM_014812176.1"/>
</dbReference>
<dbReference type="GeneID" id="106809184"/>
<organism evidence="2 3">
    <name type="scientific">Priapulus caudatus</name>
    <name type="common">Priapulid worm</name>
    <dbReference type="NCBI Taxonomy" id="37621"/>
    <lineage>
        <taxon>Eukaryota</taxon>
        <taxon>Metazoa</taxon>
        <taxon>Ecdysozoa</taxon>
        <taxon>Scalidophora</taxon>
        <taxon>Priapulida</taxon>
        <taxon>Priapulimorpha</taxon>
        <taxon>Priapulimorphida</taxon>
        <taxon>Priapulidae</taxon>
        <taxon>Priapulus</taxon>
    </lineage>
</organism>
<dbReference type="SUPFAM" id="SSF46785">
    <property type="entry name" value="Winged helix' DNA-binding domain"/>
    <property type="match status" value="1"/>
</dbReference>
<evidence type="ECO:0000313" key="2">
    <source>
        <dbReference type="Proteomes" id="UP000695022"/>
    </source>
</evidence>
<dbReference type="Gene3D" id="1.10.10.10">
    <property type="entry name" value="Winged helix-like DNA-binding domain superfamily/Winged helix DNA-binding domain"/>
    <property type="match status" value="1"/>
</dbReference>
<feature type="domain" description="DEP" evidence="1">
    <location>
        <begin position="132"/>
        <end position="205"/>
    </location>
</feature>
<gene>
    <name evidence="3" type="primary">LOC106809184</name>
</gene>
<dbReference type="SMART" id="SM00049">
    <property type="entry name" value="DEP"/>
    <property type="match status" value="1"/>
</dbReference>
<evidence type="ECO:0000259" key="1">
    <source>
        <dbReference type="PROSITE" id="PS50186"/>
    </source>
</evidence>
<dbReference type="InterPro" id="IPR051548">
    <property type="entry name" value="Grx-like_ET"/>
</dbReference>
<dbReference type="Pfam" id="PF00610">
    <property type="entry name" value="DEP"/>
    <property type="match status" value="1"/>
</dbReference>
<dbReference type="CDD" id="cd04371">
    <property type="entry name" value="DEP"/>
    <property type="match status" value="1"/>
</dbReference>